<feature type="signal peptide" evidence="1">
    <location>
        <begin position="1"/>
        <end position="34"/>
    </location>
</feature>
<dbReference type="RefSeq" id="WP_344024601.1">
    <property type="nucleotide sequence ID" value="NZ_BAAABX010000035.1"/>
</dbReference>
<evidence type="ECO:0000313" key="3">
    <source>
        <dbReference type="Proteomes" id="UP001500879"/>
    </source>
</evidence>
<evidence type="ECO:0000313" key="2">
    <source>
        <dbReference type="EMBL" id="GAA0408483.1"/>
    </source>
</evidence>
<keyword evidence="1" id="KW-0732">Signal</keyword>
<gene>
    <name evidence="2" type="ORF">GCM10010357_31810</name>
</gene>
<feature type="chain" id="PRO_5046847104" evidence="1">
    <location>
        <begin position="35"/>
        <end position="311"/>
    </location>
</feature>
<dbReference type="Proteomes" id="UP001500879">
    <property type="component" value="Unassembled WGS sequence"/>
</dbReference>
<name>A0ABP3IKU9_9ACTN</name>
<dbReference type="EMBL" id="BAAABX010000035">
    <property type="protein sequence ID" value="GAA0408483.1"/>
    <property type="molecule type" value="Genomic_DNA"/>
</dbReference>
<comment type="caution">
    <text evidence="2">The sequence shown here is derived from an EMBL/GenBank/DDBJ whole genome shotgun (WGS) entry which is preliminary data.</text>
</comment>
<accession>A0ABP3IKU9</accession>
<organism evidence="2 3">
    <name type="scientific">Streptomyces luteireticuli</name>
    <dbReference type="NCBI Taxonomy" id="173858"/>
    <lineage>
        <taxon>Bacteria</taxon>
        <taxon>Bacillati</taxon>
        <taxon>Actinomycetota</taxon>
        <taxon>Actinomycetes</taxon>
        <taxon>Kitasatosporales</taxon>
        <taxon>Streptomycetaceae</taxon>
        <taxon>Streptomyces</taxon>
    </lineage>
</organism>
<sequence length="311" mass="33057">MSRRRTATRTTLRIALASAAVAGAVLAPVSSAFAAPQTSSVAASADKSGPIRTYKLPDGSRAGVHEPKAGHFQVAVSKGDIMLALLDDKRPYATVHNLFVEMDPRNGRVTWVEQKNIGLGTDKGNRYTRGAYVGNRALADGIRAVVYRKASHEFTAYVVSNGKFVKLLDGAHPTVLTGKHGHGDYLVHLNARTGQVTALKDKGSNGQGPVTPVCFVEKKQDIGAGTLAVLTNSAKGPEVWLKDMGDRSVIVGHLDRKHPSLPKSAGIIAKITDINTAQPKLITKVEGGSARYATTLFPKLPKGCTVVNHVK</sequence>
<reference evidence="3" key="1">
    <citation type="journal article" date="2019" name="Int. J. Syst. Evol. Microbiol.">
        <title>The Global Catalogue of Microorganisms (GCM) 10K type strain sequencing project: providing services to taxonomists for standard genome sequencing and annotation.</title>
        <authorList>
            <consortium name="The Broad Institute Genomics Platform"/>
            <consortium name="The Broad Institute Genome Sequencing Center for Infectious Disease"/>
            <person name="Wu L."/>
            <person name="Ma J."/>
        </authorList>
    </citation>
    <scope>NUCLEOTIDE SEQUENCE [LARGE SCALE GENOMIC DNA]</scope>
    <source>
        <strain evidence="3">JCM 4788</strain>
    </source>
</reference>
<protein>
    <submittedName>
        <fullName evidence="2">Uncharacterized protein</fullName>
    </submittedName>
</protein>
<evidence type="ECO:0000256" key="1">
    <source>
        <dbReference type="SAM" id="SignalP"/>
    </source>
</evidence>
<proteinExistence type="predicted"/>
<keyword evidence="3" id="KW-1185">Reference proteome</keyword>